<dbReference type="eggNOG" id="ENOG502QQ88">
    <property type="taxonomic scope" value="Eukaryota"/>
</dbReference>
<evidence type="ECO:0000256" key="2">
    <source>
        <dbReference type="ARBA" id="ARBA00022723"/>
    </source>
</evidence>
<dbReference type="Gene3D" id="1.10.30.10">
    <property type="entry name" value="High mobility group box domain"/>
    <property type="match status" value="1"/>
</dbReference>
<name>C1DY70_MICCC</name>
<proteinExistence type="inferred from homology"/>
<evidence type="ECO:0000313" key="8">
    <source>
        <dbReference type="Proteomes" id="UP000002009"/>
    </source>
</evidence>
<dbReference type="EMBL" id="CP001323">
    <property type="protein sequence ID" value="ACO60894.1"/>
    <property type="molecule type" value="Genomic_DNA"/>
</dbReference>
<dbReference type="KEGG" id="mis:MICPUN_112717"/>
<reference evidence="7 8" key="1">
    <citation type="journal article" date="2009" name="Science">
        <title>Green evolution and dynamic adaptations revealed by genomes of the marine picoeukaryotes Micromonas.</title>
        <authorList>
            <person name="Worden A.Z."/>
            <person name="Lee J.H."/>
            <person name="Mock T."/>
            <person name="Rouze P."/>
            <person name="Simmons M.P."/>
            <person name="Aerts A.L."/>
            <person name="Allen A.E."/>
            <person name="Cuvelier M.L."/>
            <person name="Derelle E."/>
            <person name="Everett M.V."/>
            <person name="Foulon E."/>
            <person name="Grimwood J."/>
            <person name="Gundlach H."/>
            <person name="Henrissat B."/>
            <person name="Napoli C."/>
            <person name="McDonald S.M."/>
            <person name="Parker M.S."/>
            <person name="Rombauts S."/>
            <person name="Salamov A."/>
            <person name="Von Dassow P."/>
            <person name="Badger J.H."/>
            <person name="Coutinho P.M."/>
            <person name="Demir E."/>
            <person name="Dubchak I."/>
            <person name="Gentemann C."/>
            <person name="Eikrem W."/>
            <person name="Gready J.E."/>
            <person name="John U."/>
            <person name="Lanier W."/>
            <person name="Lindquist E.A."/>
            <person name="Lucas S."/>
            <person name="Mayer K.F."/>
            <person name="Moreau H."/>
            <person name="Not F."/>
            <person name="Otillar R."/>
            <person name="Panaud O."/>
            <person name="Pangilinan J."/>
            <person name="Paulsen I."/>
            <person name="Piegu B."/>
            <person name="Poliakov A."/>
            <person name="Robbens S."/>
            <person name="Schmutz J."/>
            <person name="Toulza E."/>
            <person name="Wyss T."/>
            <person name="Zelensky A."/>
            <person name="Zhou K."/>
            <person name="Armbrust E.V."/>
            <person name="Bhattacharya D."/>
            <person name="Goodenough U.W."/>
            <person name="Van de Peer Y."/>
            <person name="Grigoriev I.V."/>
        </authorList>
    </citation>
    <scope>NUCLEOTIDE SEQUENCE [LARGE SCALE GENOMIC DNA]</scope>
    <source>
        <strain evidence="8">RCC299 / NOUM17</strain>
    </source>
</reference>
<dbReference type="InParanoid" id="C1DY70"/>
<dbReference type="FunCoup" id="C1DY70">
    <property type="interactions" value="130"/>
</dbReference>
<dbReference type="GO" id="GO:0009944">
    <property type="term" value="P:polarity specification of adaxial/abaxial axis"/>
    <property type="evidence" value="ECO:0007669"/>
    <property type="project" value="TreeGrafter"/>
</dbReference>
<dbReference type="OrthoDB" id="667577at2759"/>
<dbReference type="InterPro" id="IPR036910">
    <property type="entry name" value="HMG_box_dom_sf"/>
</dbReference>
<evidence type="ECO:0000256" key="3">
    <source>
        <dbReference type="ARBA" id="ARBA00022771"/>
    </source>
</evidence>
<dbReference type="AlphaFoldDB" id="C1DY70"/>
<dbReference type="Pfam" id="PF04690">
    <property type="entry name" value="YABBY"/>
    <property type="match status" value="1"/>
</dbReference>
<feature type="region of interest" description="Disordered" evidence="5">
    <location>
        <begin position="343"/>
        <end position="377"/>
    </location>
</feature>
<protein>
    <submittedName>
        <fullName evidence="7">Yabby-like protein</fullName>
    </submittedName>
</protein>
<dbReference type="RefSeq" id="XP_002499636.1">
    <property type="nucleotide sequence ID" value="XM_002499590.1"/>
</dbReference>
<dbReference type="InterPro" id="IPR056775">
    <property type="entry name" value="YABBY_C"/>
</dbReference>
<feature type="region of interest" description="Disordered" evidence="5">
    <location>
        <begin position="181"/>
        <end position="211"/>
    </location>
</feature>
<feature type="compositionally biased region" description="Basic residues" evidence="5">
    <location>
        <begin position="195"/>
        <end position="204"/>
    </location>
</feature>
<dbReference type="PANTHER" id="PTHR31675:SF8">
    <property type="entry name" value="AXIAL REGULATOR YABBY 4"/>
    <property type="match status" value="1"/>
</dbReference>
<keyword evidence="4" id="KW-0862">Zinc</keyword>
<gene>
    <name evidence="7" type="ORF">MICPUN_112717</name>
</gene>
<dbReference type="GO" id="GO:0008270">
    <property type="term" value="F:zinc ion binding"/>
    <property type="evidence" value="ECO:0007669"/>
    <property type="project" value="UniProtKB-KW"/>
</dbReference>
<feature type="compositionally biased region" description="Basic and acidic residues" evidence="5">
    <location>
        <begin position="368"/>
        <end position="377"/>
    </location>
</feature>
<dbReference type="GO" id="GO:0005634">
    <property type="term" value="C:nucleus"/>
    <property type="evidence" value="ECO:0007669"/>
    <property type="project" value="TreeGrafter"/>
</dbReference>
<dbReference type="GO" id="GO:0045165">
    <property type="term" value="P:cell fate commitment"/>
    <property type="evidence" value="ECO:0007669"/>
    <property type="project" value="TreeGrafter"/>
</dbReference>
<evidence type="ECO:0000313" key="7">
    <source>
        <dbReference type="EMBL" id="ACO60894.1"/>
    </source>
</evidence>
<keyword evidence="3" id="KW-0863">Zinc-finger</keyword>
<dbReference type="OMA" id="HSTECKE"/>
<dbReference type="InterPro" id="IPR006780">
    <property type="entry name" value="YABBY"/>
</dbReference>
<evidence type="ECO:0000256" key="4">
    <source>
        <dbReference type="ARBA" id="ARBA00022833"/>
    </source>
</evidence>
<dbReference type="GeneID" id="8241310"/>
<evidence type="ECO:0000259" key="6">
    <source>
        <dbReference type="Pfam" id="PF04690"/>
    </source>
</evidence>
<sequence length="377" mass="39954">MGPNLQAASGSNMSDAAAAEARWARCDAPTDVDAVARGDVDRARDDGSKTVHVDCQRCRSRLEVRVPAALLAEGSATVRCGACGVHLKIAVPPALAPVHPPRPAFSAMTKPAERLPAASAPRPTQQRPATGASLQLSAGALASFLDPAVCVAMGANPTDPQLRKAAEEFWRSCDGDANAVDPNATYDTDLAPARPAKRAKKTRKPRDPSPYNVFIREEIPRLKAENPAMTHKDAFKAAARNWAGSSLNMRSAAYVPDPVLAAAAAAAHANVLDAHANVTDAATRAAILQKLKPHLLRGRVEDARAEAAAARRWEMDLTTTNGVDGPTGAKGVVDRYAGDAFASVHEGRDEPTHRGPVRPKTSWSSYRSTHEAFEPID</sequence>
<feature type="domain" description="YABBY protein C-terminal" evidence="6">
    <location>
        <begin position="201"/>
        <end position="243"/>
    </location>
</feature>
<accession>C1DY70</accession>
<dbReference type="SUPFAM" id="SSF47095">
    <property type="entry name" value="HMG-box"/>
    <property type="match status" value="1"/>
</dbReference>
<organism evidence="7 8">
    <name type="scientific">Micromonas commoda (strain RCC299 / NOUM17 / CCMP2709)</name>
    <name type="common">Picoplanktonic green alga</name>
    <dbReference type="NCBI Taxonomy" id="296587"/>
    <lineage>
        <taxon>Eukaryota</taxon>
        <taxon>Viridiplantae</taxon>
        <taxon>Chlorophyta</taxon>
        <taxon>Mamiellophyceae</taxon>
        <taxon>Mamiellales</taxon>
        <taxon>Mamiellaceae</taxon>
        <taxon>Micromonas</taxon>
    </lineage>
</organism>
<evidence type="ECO:0000256" key="5">
    <source>
        <dbReference type="SAM" id="MobiDB-lite"/>
    </source>
</evidence>
<evidence type="ECO:0000256" key="1">
    <source>
        <dbReference type="ARBA" id="ARBA00010325"/>
    </source>
</evidence>
<dbReference type="Proteomes" id="UP000002009">
    <property type="component" value="Chromosome 2"/>
</dbReference>
<keyword evidence="8" id="KW-1185">Reference proteome</keyword>
<dbReference type="PANTHER" id="PTHR31675">
    <property type="entry name" value="PROTEIN YABBY 6-RELATED"/>
    <property type="match status" value="1"/>
</dbReference>
<keyword evidence="2" id="KW-0479">Metal-binding</keyword>
<comment type="similarity">
    <text evidence="1">Belongs to the YABBY family.</text>
</comment>
<dbReference type="CDD" id="cd00084">
    <property type="entry name" value="HMG-box_SF"/>
    <property type="match status" value="1"/>
</dbReference>